<keyword evidence="3 5" id="KW-0687">Ribonucleoprotein</keyword>
<dbReference type="EMBL" id="CP073355">
    <property type="protein sequence ID" value="URA09384.1"/>
    <property type="molecule type" value="Genomic_DNA"/>
</dbReference>
<evidence type="ECO:0000313" key="9">
    <source>
        <dbReference type="Proteomes" id="UP001056539"/>
    </source>
</evidence>
<evidence type="ECO:0000313" key="8">
    <source>
        <dbReference type="EMBL" id="URA09384.1"/>
    </source>
</evidence>
<dbReference type="Gene3D" id="2.30.30.790">
    <property type="match status" value="1"/>
</dbReference>
<organism evidence="8 9">
    <name type="scientific">Thermospira aquatica</name>
    <dbReference type="NCBI Taxonomy" id="2828656"/>
    <lineage>
        <taxon>Bacteria</taxon>
        <taxon>Pseudomonadati</taxon>
        <taxon>Spirochaetota</taxon>
        <taxon>Spirochaetia</taxon>
        <taxon>Brevinematales</taxon>
        <taxon>Thermospiraceae</taxon>
        <taxon>Thermospira</taxon>
    </lineage>
</organism>
<evidence type="ECO:0000256" key="2">
    <source>
        <dbReference type="ARBA" id="ARBA00022980"/>
    </source>
</evidence>
<dbReference type="InterPro" id="IPR038657">
    <property type="entry name" value="Ribosomal_bL19_sf"/>
</dbReference>
<keyword evidence="2 5" id="KW-0689">Ribosomal protein</keyword>
<dbReference type="PRINTS" id="PR00061">
    <property type="entry name" value="RIBOSOMALL19"/>
</dbReference>
<keyword evidence="9" id="KW-1185">Reference proteome</keyword>
<dbReference type="InterPro" id="IPR018257">
    <property type="entry name" value="Ribosomal_bL19_CS"/>
</dbReference>
<reference evidence="8" key="1">
    <citation type="submission" date="2021-04" db="EMBL/GenBank/DDBJ databases">
        <authorList>
            <person name="Postec A."/>
        </authorList>
    </citation>
    <scope>NUCLEOTIDE SEQUENCE</scope>
    <source>
        <strain evidence="8">F1F22</strain>
    </source>
</reference>
<dbReference type="PANTHER" id="PTHR15680:SF9">
    <property type="entry name" value="LARGE RIBOSOMAL SUBUNIT PROTEIN BL19M"/>
    <property type="match status" value="1"/>
</dbReference>
<sequence>MAENTKQNRLEEKQKRAEARKARQEALAAKLAGLPARNRLEEVEKAILAEQNNFDKFPPFNVGDTVRVHVKIKEGDKERIQPYEGVVIMFQNAGPRRSFTVRRISYGVAIERVFPFHSPYIASVEVVRRGRVRRAKLTYLRGRFGRSAVLEEKV</sequence>
<feature type="region of interest" description="Disordered" evidence="7">
    <location>
        <begin position="1"/>
        <end position="22"/>
    </location>
</feature>
<evidence type="ECO:0000256" key="5">
    <source>
        <dbReference type="HAMAP-Rule" id="MF_00402"/>
    </source>
</evidence>
<reference evidence="8" key="2">
    <citation type="submission" date="2022-06" db="EMBL/GenBank/DDBJ databases">
        <title>Thermospira aquatica gen. nov., sp. nov.</title>
        <authorList>
            <person name="Ben Ali Gam Z."/>
            <person name="Labat M."/>
        </authorList>
    </citation>
    <scope>NUCLEOTIDE SEQUENCE</scope>
    <source>
        <strain evidence="8">F1F22</strain>
    </source>
</reference>
<dbReference type="InterPro" id="IPR001857">
    <property type="entry name" value="Ribosomal_bL19"/>
</dbReference>
<accession>A0AAX3BBH4</accession>
<dbReference type="NCBIfam" id="TIGR01024">
    <property type="entry name" value="rplS_bact"/>
    <property type="match status" value="1"/>
</dbReference>
<evidence type="ECO:0000256" key="7">
    <source>
        <dbReference type="SAM" id="MobiDB-lite"/>
    </source>
</evidence>
<dbReference type="Proteomes" id="UP001056539">
    <property type="component" value="Chromosome"/>
</dbReference>
<dbReference type="InterPro" id="IPR008991">
    <property type="entry name" value="Translation_prot_SH3-like_sf"/>
</dbReference>
<dbReference type="PROSITE" id="PS01015">
    <property type="entry name" value="RIBOSOMAL_L19"/>
    <property type="match status" value="1"/>
</dbReference>
<dbReference type="Pfam" id="PF01245">
    <property type="entry name" value="Ribosomal_L19"/>
    <property type="match status" value="1"/>
</dbReference>
<evidence type="ECO:0000256" key="6">
    <source>
        <dbReference type="RuleBase" id="RU000559"/>
    </source>
</evidence>
<dbReference type="GO" id="GO:0003735">
    <property type="term" value="F:structural constituent of ribosome"/>
    <property type="evidence" value="ECO:0007669"/>
    <property type="project" value="InterPro"/>
</dbReference>
<evidence type="ECO:0000256" key="3">
    <source>
        <dbReference type="ARBA" id="ARBA00023274"/>
    </source>
</evidence>
<dbReference type="GO" id="GO:0022625">
    <property type="term" value="C:cytosolic large ribosomal subunit"/>
    <property type="evidence" value="ECO:0007669"/>
    <property type="project" value="TreeGrafter"/>
</dbReference>
<dbReference type="AlphaFoldDB" id="A0AAX3BBH4"/>
<evidence type="ECO:0000256" key="4">
    <source>
        <dbReference type="ARBA" id="ARBA00035171"/>
    </source>
</evidence>
<dbReference type="PANTHER" id="PTHR15680">
    <property type="entry name" value="RIBOSOMAL PROTEIN L19"/>
    <property type="match status" value="1"/>
</dbReference>
<comment type="function">
    <text evidence="5 6">This protein is located at the 30S-50S ribosomal subunit interface and may play a role in the structure and function of the aminoacyl-tRNA binding site.</text>
</comment>
<comment type="similarity">
    <text evidence="1 5 6">Belongs to the bacterial ribosomal protein bL19 family.</text>
</comment>
<protein>
    <recommendedName>
        <fullName evidence="4 5">Large ribosomal subunit protein bL19</fullName>
    </recommendedName>
</protein>
<gene>
    <name evidence="5 8" type="primary">rplS</name>
    <name evidence="8" type="ORF">KDW03_07765</name>
</gene>
<dbReference type="HAMAP" id="MF_00402">
    <property type="entry name" value="Ribosomal_bL19"/>
    <property type="match status" value="1"/>
</dbReference>
<name>A0AAX3BBH4_9SPIR</name>
<proteinExistence type="inferred from homology"/>
<evidence type="ECO:0000256" key="1">
    <source>
        <dbReference type="ARBA" id="ARBA00005781"/>
    </source>
</evidence>
<dbReference type="GO" id="GO:0006412">
    <property type="term" value="P:translation"/>
    <property type="evidence" value="ECO:0007669"/>
    <property type="project" value="UniProtKB-UniRule"/>
</dbReference>
<dbReference type="SUPFAM" id="SSF50104">
    <property type="entry name" value="Translation proteins SH3-like domain"/>
    <property type="match status" value="1"/>
</dbReference>
<dbReference type="KEGG" id="taqu:KDW03_07765"/>